<protein>
    <submittedName>
        <fullName evidence="1">Uncharacterized protein</fullName>
    </submittedName>
</protein>
<sequence length="119" mass="13591">MIRNRSPGPFRARVIMTVCVFSVLRLLRDLDNISRQPAERDGLYVLYLVFVLASAAFLFSSGLIITEERARRLVAGAQPKSAGVLAIGAYIFCEPFQDTFGWFYGVTWWFWAAYLLEMK</sequence>
<evidence type="ECO:0000313" key="1">
    <source>
        <dbReference type="EMBL" id="KAI4858667.1"/>
    </source>
</evidence>
<dbReference type="Proteomes" id="UP001497700">
    <property type="component" value="Unassembled WGS sequence"/>
</dbReference>
<keyword evidence="2" id="KW-1185">Reference proteome</keyword>
<organism evidence="1 2">
    <name type="scientific">Hypoxylon rubiginosum</name>
    <dbReference type="NCBI Taxonomy" id="110542"/>
    <lineage>
        <taxon>Eukaryota</taxon>
        <taxon>Fungi</taxon>
        <taxon>Dikarya</taxon>
        <taxon>Ascomycota</taxon>
        <taxon>Pezizomycotina</taxon>
        <taxon>Sordariomycetes</taxon>
        <taxon>Xylariomycetidae</taxon>
        <taxon>Xylariales</taxon>
        <taxon>Hypoxylaceae</taxon>
        <taxon>Hypoxylon</taxon>
    </lineage>
</organism>
<reference evidence="1 2" key="1">
    <citation type="journal article" date="2022" name="New Phytol.">
        <title>Ecological generalism drives hyperdiversity of secondary metabolite gene clusters in xylarialean endophytes.</title>
        <authorList>
            <person name="Franco M.E.E."/>
            <person name="Wisecaver J.H."/>
            <person name="Arnold A.E."/>
            <person name="Ju Y.M."/>
            <person name="Slot J.C."/>
            <person name="Ahrendt S."/>
            <person name="Moore L.P."/>
            <person name="Eastman K.E."/>
            <person name="Scott K."/>
            <person name="Konkel Z."/>
            <person name="Mondo S.J."/>
            <person name="Kuo A."/>
            <person name="Hayes R.D."/>
            <person name="Haridas S."/>
            <person name="Andreopoulos B."/>
            <person name="Riley R."/>
            <person name="LaButti K."/>
            <person name="Pangilinan J."/>
            <person name="Lipzen A."/>
            <person name="Amirebrahimi M."/>
            <person name="Yan J."/>
            <person name="Adam C."/>
            <person name="Keymanesh K."/>
            <person name="Ng V."/>
            <person name="Louie K."/>
            <person name="Northen T."/>
            <person name="Drula E."/>
            <person name="Henrissat B."/>
            <person name="Hsieh H.M."/>
            <person name="Youens-Clark K."/>
            <person name="Lutzoni F."/>
            <person name="Miadlikowska J."/>
            <person name="Eastwood D.C."/>
            <person name="Hamelin R.C."/>
            <person name="Grigoriev I.V."/>
            <person name="U'Ren J.M."/>
        </authorList>
    </citation>
    <scope>NUCLEOTIDE SEQUENCE [LARGE SCALE GENOMIC DNA]</scope>
    <source>
        <strain evidence="1 2">CBS 119005</strain>
    </source>
</reference>
<name>A0ACB9YGT2_9PEZI</name>
<gene>
    <name evidence="1" type="ORF">F4820DRAFT_454655</name>
</gene>
<proteinExistence type="predicted"/>
<evidence type="ECO:0000313" key="2">
    <source>
        <dbReference type="Proteomes" id="UP001497700"/>
    </source>
</evidence>
<accession>A0ACB9YGT2</accession>
<comment type="caution">
    <text evidence="1">The sequence shown here is derived from an EMBL/GenBank/DDBJ whole genome shotgun (WGS) entry which is preliminary data.</text>
</comment>
<dbReference type="EMBL" id="MU393705">
    <property type="protein sequence ID" value="KAI4858667.1"/>
    <property type="molecule type" value="Genomic_DNA"/>
</dbReference>